<accession>A0A815JLP2</accession>
<feature type="compositionally biased region" description="Acidic residues" evidence="1">
    <location>
        <begin position="14"/>
        <end position="26"/>
    </location>
</feature>
<dbReference type="AlphaFoldDB" id="A0A815JLP2"/>
<organism evidence="2 3">
    <name type="scientific">Rotaria sordida</name>
    <dbReference type="NCBI Taxonomy" id="392033"/>
    <lineage>
        <taxon>Eukaryota</taxon>
        <taxon>Metazoa</taxon>
        <taxon>Spiralia</taxon>
        <taxon>Gnathifera</taxon>
        <taxon>Rotifera</taxon>
        <taxon>Eurotatoria</taxon>
        <taxon>Bdelloidea</taxon>
        <taxon>Philodinida</taxon>
        <taxon>Philodinidae</taxon>
        <taxon>Rotaria</taxon>
    </lineage>
</organism>
<gene>
    <name evidence="2" type="ORF">ZHD862_LOCUS32256</name>
</gene>
<dbReference type="Proteomes" id="UP000663864">
    <property type="component" value="Unassembled WGS sequence"/>
</dbReference>
<protein>
    <submittedName>
        <fullName evidence="2">Uncharacterized protein</fullName>
    </submittedName>
</protein>
<proteinExistence type="predicted"/>
<feature type="region of interest" description="Disordered" evidence="1">
    <location>
        <begin position="1"/>
        <end position="28"/>
    </location>
</feature>
<evidence type="ECO:0000313" key="2">
    <source>
        <dbReference type="EMBL" id="CAF1383763.1"/>
    </source>
</evidence>
<evidence type="ECO:0000256" key="1">
    <source>
        <dbReference type="SAM" id="MobiDB-lite"/>
    </source>
</evidence>
<name>A0A815JLP2_9BILA</name>
<reference evidence="2" key="1">
    <citation type="submission" date="2021-02" db="EMBL/GenBank/DDBJ databases">
        <authorList>
            <person name="Nowell W R."/>
        </authorList>
    </citation>
    <scope>NUCLEOTIDE SEQUENCE</scope>
</reference>
<dbReference type="EMBL" id="CAJNOT010003438">
    <property type="protein sequence ID" value="CAF1383763.1"/>
    <property type="molecule type" value="Genomic_DNA"/>
</dbReference>
<sequence>MSKSKKVREASPEIVEDNDDSEFEEENNNKRTTLSIINEKMDLLLTKFDKMETSINILKKTVDVLVNKQTTIDITVCELQKDNVDKSASIINTEKCCTKILELIEERALSFESAIQHASDQIKEQVVGSVSFGMDTTHSTIIDKSTLMLLKQPESTAAPVSTPPTPTEVISSENELLYSHYDFESSPSCTSKRPYDLNVDSDESFLSTPIRVNPSQATFEQLLSIYSYTLQRPCSSISIPYGQFISILRVYHQLCSSIFIDDQWILYINDYFRAYYMQLDFRATSTSLFQFIRTLCQIIQANIQDELDVFEQAGTFISPNVLSSKTVSAQIQVLIAQFQLAMPSKFLRTLLFVRDITEGN</sequence>
<evidence type="ECO:0000313" key="3">
    <source>
        <dbReference type="Proteomes" id="UP000663864"/>
    </source>
</evidence>
<comment type="caution">
    <text evidence="2">The sequence shown here is derived from an EMBL/GenBank/DDBJ whole genome shotgun (WGS) entry which is preliminary data.</text>
</comment>